<evidence type="ECO:0000313" key="13">
    <source>
        <dbReference type="Proteomes" id="UP000002171"/>
    </source>
</evidence>
<dbReference type="RefSeq" id="WP_007020543.1">
    <property type="nucleotide sequence ID" value="NZ_CH724125.1"/>
</dbReference>
<evidence type="ECO:0000313" key="12">
    <source>
        <dbReference type="EMBL" id="EAR62233.1"/>
    </source>
</evidence>
<dbReference type="Pfam" id="PF02518">
    <property type="entry name" value="HATPase_c"/>
    <property type="match status" value="1"/>
</dbReference>
<dbReference type="InterPro" id="IPR036097">
    <property type="entry name" value="HisK_dim/P_sf"/>
</dbReference>
<evidence type="ECO:0000256" key="2">
    <source>
        <dbReference type="ARBA" id="ARBA00012438"/>
    </source>
</evidence>
<feature type="coiled-coil region" evidence="9">
    <location>
        <begin position="224"/>
        <end position="251"/>
    </location>
</feature>
<keyword evidence="10" id="KW-1133">Transmembrane helix</keyword>
<evidence type="ECO:0000256" key="1">
    <source>
        <dbReference type="ARBA" id="ARBA00000085"/>
    </source>
</evidence>
<dbReference type="GO" id="GO:0000155">
    <property type="term" value="F:phosphorelay sensor kinase activity"/>
    <property type="evidence" value="ECO:0007669"/>
    <property type="project" value="InterPro"/>
</dbReference>
<feature type="transmembrane region" description="Helical" evidence="10">
    <location>
        <begin position="18"/>
        <end position="40"/>
    </location>
</feature>
<dbReference type="Gene3D" id="3.30.565.10">
    <property type="entry name" value="Histidine kinase-like ATPase, C-terminal domain"/>
    <property type="match status" value="1"/>
</dbReference>
<dbReference type="CDD" id="cd00082">
    <property type="entry name" value="HisKA"/>
    <property type="match status" value="1"/>
</dbReference>
<evidence type="ECO:0000256" key="5">
    <source>
        <dbReference type="ARBA" id="ARBA00022741"/>
    </source>
</evidence>
<comment type="catalytic activity">
    <reaction evidence="1">
        <text>ATP + protein L-histidine = ADP + protein N-phospho-L-histidine.</text>
        <dbReference type="EC" id="2.7.13.3"/>
    </reaction>
</comment>
<evidence type="ECO:0000256" key="6">
    <source>
        <dbReference type="ARBA" id="ARBA00022777"/>
    </source>
</evidence>
<dbReference type="SMART" id="SM00388">
    <property type="entry name" value="HisKA"/>
    <property type="match status" value="1"/>
</dbReference>
<dbReference type="InterPro" id="IPR003661">
    <property type="entry name" value="HisK_dim/P_dom"/>
</dbReference>
<reference evidence="12 13" key="1">
    <citation type="submission" date="2006-02" db="EMBL/GenBank/DDBJ databases">
        <authorList>
            <person name="Pinhassi J."/>
            <person name="Pedros-Alio C."/>
            <person name="Ferriera S."/>
            <person name="Johnson J."/>
            <person name="Kravitz S."/>
            <person name="Halpern A."/>
            <person name="Remington K."/>
            <person name="Beeson K."/>
            <person name="Tran B."/>
            <person name="Rogers Y.-H."/>
            <person name="Friedman R."/>
            <person name="Venter J.C."/>
        </authorList>
    </citation>
    <scope>NUCLEOTIDE SEQUENCE [LARGE SCALE GENOMIC DNA]</scope>
    <source>
        <strain evidence="12 13">MED92</strain>
    </source>
</reference>
<dbReference type="PRINTS" id="PR00344">
    <property type="entry name" value="BCTRLSENSOR"/>
</dbReference>
<organism evidence="12 13">
    <name type="scientific">Neptuniibacter caesariensis</name>
    <dbReference type="NCBI Taxonomy" id="207954"/>
    <lineage>
        <taxon>Bacteria</taxon>
        <taxon>Pseudomonadati</taxon>
        <taxon>Pseudomonadota</taxon>
        <taxon>Gammaproteobacteria</taxon>
        <taxon>Oceanospirillales</taxon>
        <taxon>Oceanospirillaceae</taxon>
        <taxon>Neptuniibacter</taxon>
    </lineage>
</organism>
<feature type="transmembrane region" description="Helical" evidence="10">
    <location>
        <begin position="157"/>
        <end position="177"/>
    </location>
</feature>
<dbReference type="InterPro" id="IPR004358">
    <property type="entry name" value="Sig_transdc_His_kin-like_C"/>
</dbReference>
<dbReference type="GO" id="GO:0005524">
    <property type="term" value="F:ATP binding"/>
    <property type="evidence" value="ECO:0007669"/>
    <property type="project" value="UniProtKB-KW"/>
</dbReference>
<keyword evidence="6" id="KW-0418">Kinase</keyword>
<evidence type="ECO:0000259" key="11">
    <source>
        <dbReference type="PROSITE" id="PS50109"/>
    </source>
</evidence>
<keyword evidence="10" id="KW-0472">Membrane</keyword>
<keyword evidence="3" id="KW-0597">Phosphoprotein</keyword>
<evidence type="ECO:0000256" key="8">
    <source>
        <dbReference type="ARBA" id="ARBA00023012"/>
    </source>
</evidence>
<gene>
    <name evidence="12" type="ORF">MED92_14388</name>
</gene>
<evidence type="ECO:0000256" key="9">
    <source>
        <dbReference type="SAM" id="Coils"/>
    </source>
</evidence>
<dbReference type="SMART" id="SM00387">
    <property type="entry name" value="HATPase_c"/>
    <property type="match status" value="1"/>
</dbReference>
<dbReference type="InterPro" id="IPR005467">
    <property type="entry name" value="His_kinase_dom"/>
</dbReference>
<dbReference type="OrthoDB" id="1931120at2"/>
<dbReference type="InterPro" id="IPR036890">
    <property type="entry name" value="HATPase_C_sf"/>
</dbReference>
<keyword evidence="10" id="KW-0812">Transmembrane</keyword>
<evidence type="ECO:0000256" key="3">
    <source>
        <dbReference type="ARBA" id="ARBA00022553"/>
    </source>
</evidence>
<evidence type="ECO:0000256" key="4">
    <source>
        <dbReference type="ARBA" id="ARBA00022679"/>
    </source>
</evidence>
<dbReference type="PROSITE" id="PS50109">
    <property type="entry name" value="HIS_KIN"/>
    <property type="match status" value="1"/>
</dbReference>
<dbReference type="InterPro" id="IPR003594">
    <property type="entry name" value="HATPase_dom"/>
</dbReference>
<feature type="domain" description="Histidine kinase" evidence="11">
    <location>
        <begin position="260"/>
        <end position="471"/>
    </location>
</feature>
<keyword evidence="7" id="KW-0067">ATP-binding</keyword>
<sequence>MEKGLETGFFQYKLGRKLVWRIVLFSSLVTLILTAIQFTFEFRQLTKKLDQVPQFIETTMSPGIAEAIWQNDKQQLHKLLQGIDQLEFVDANKLHLADGERLEYIANESSYSRSYVINIGRGNEQLGTMELVVSIDAVFKHMLGQLYIILLKNGLKTAFVVCFIFILFRSLVGQHVLRMINFMKDKDHADNSPSPVLQLNRSEGEKQDELDELADSFNQLFARIEDENSAKLDAINKRQEAEQQIVHLERIGTMGQLATGLAHELNQPLAGIMGYSDIALRLGKQGHVDPQLLECLTKIGDEAERSAKIIQRTRSFVRRESLPDEIIDLSSVVKEGIEIMSHRALQAGVKIEFTEQDSAEVKMSRVQMQQVLVNLINNAVEVLEGRSGARIDLRQYIEGEYICLSVKDNGPGLAKSIENQLFEPFQTTKPNGLGIGLVICRNLVEAAKGTLVAINHPDQGMEFIIQIPVVIKKDGEQE</sequence>
<keyword evidence="9" id="KW-0175">Coiled coil</keyword>
<dbReference type="Pfam" id="PF00512">
    <property type="entry name" value="HisKA"/>
    <property type="match status" value="1"/>
</dbReference>
<evidence type="ECO:0000256" key="10">
    <source>
        <dbReference type="SAM" id="Phobius"/>
    </source>
</evidence>
<dbReference type="EMBL" id="AAOW01000003">
    <property type="protein sequence ID" value="EAR62233.1"/>
    <property type="molecule type" value="Genomic_DNA"/>
</dbReference>
<dbReference type="Gene3D" id="1.10.287.130">
    <property type="match status" value="1"/>
</dbReference>
<dbReference type="EC" id="2.7.13.3" evidence="2"/>
<dbReference type="Proteomes" id="UP000002171">
    <property type="component" value="Unassembled WGS sequence"/>
</dbReference>
<keyword evidence="8" id="KW-0902">Two-component regulatory system</keyword>
<keyword evidence="4" id="KW-0808">Transferase</keyword>
<dbReference type="PANTHER" id="PTHR43065">
    <property type="entry name" value="SENSOR HISTIDINE KINASE"/>
    <property type="match status" value="1"/>
</dbReference>
<dbReference type="SUPFAM" id="SSF55874">
    <property type="entry name" value="ATPase domain of HSP90 chaperone/DNA topoisomerase II/histidine kinase"/>
    <property type="match status" value="1"/>
</dbReference>
<dbReference type="SUPFAM" id="SSF47384">
    <property type="entry name" value="Homodimeric domain of signal transducing histidine kinase"/>
    <property type="match status" value="1"/>
</dbReference>
<keyword evidence="13" id="KW-1185">Reference proteome</keyword>
<accession>A0A7U8GTE0</accession>
<name>A0A7U8GTE0_NEPCE</name>
<keyword evidence="5" id="KW-0547">Nucleotide-binding</keyword>
<dbReference type="PANTHER" id="PTHR43065:SF46">
    <property type="entry name" value="C4-DICARBOXYLATE TRANSPORT SENSOR PROTEIN DCTB"/>
    <property type="match status" value="1"/>
</dbReference>
<comment type="caution">
    <text evidence="12">The sequence shown here is derived from an EMBL/GenBank/DDBJ whole genome shotgun (WGS) entry which is preliminary data.</text>
</comment>
<evidence type="ECO:0000256" key="7">
    <source>
        <dbReference type="ARBA" id="ARBA00022840"/>
    </source>
</evidence>
<proteinExistence type="predicted"/>
<dbReference type="AlphaFoldDB" id="A0A7U8GTE0"/>
<protein>
    <recommendedName>
        <fullName evidence="2">histidine kinase</fullName>
        <ecNumber evidence="2">2.7.13.3</ecNumber>
    </recommendedName>
</protein>